<dbReference type="InterPro" id="IPR013083">
    <property type="entry name" value="Znf_RING/FYVE/PHD"/>
</dbReference>
<evidence type="ECO:0000313" key="2">
    <source>
        <dbReference type="Proteomes" id="UP001274830"/>
    </source>
</evidence>
<evidence type="ECO:0000313" key="1">
    <source>
        <dbReference type="EMBL" id="KAK3677863.1"/>
    </source>
</evidence>
<proteinExistence type="predicted"/>
<sequence length="134" mass="15266">MSRPNYTRPTVSALLKDKSSRATPVKLGTTGSRRESVAYKANFGITSDLTIAALVKMRKKCTSCERMLPLVQFPKHPQDSKCTHNRETCRRCWHQWVEVQVNSKRFDQVKCAQCDNALDQHEIKALATPAVFDR</sequence>
<accession>A0AAE0WU63</accession>
<keyword evidence="2" id="KW-1185">Reference proteome</keyword>
<dbReference type="Proteomes" id="UP001274830">
    <property type="component" value="Unassembled WGS sequence"/>
</dbReference>
<protein>
    <recommendedName>
        <fullName evidence="3">RING-type domain-containing protein</fullName>
    </recommendedName>
</protein>
<dbReference type="Gene3D" id="3.30.40.10">
    <property type="entry name" value="Zinc/RING finger domain, C3HC4 (zinc finger)"/>
    <property type="match status" value="1"/>
</dbReference>
<comment type="caution">
    <text evidence="1">The sequence shown here is derived from an EMBL/GenBank/DDBJ whole genome shotgun (WGS) entry which is preliminary data.</text>
</comment>
<gene>
    <name evidence="1" type="ORF">LTR78_001958</name>
</gene>
<dbReference type="AlphaFoldDB" id="A0AAE0WU63"/>
<name>A0AAE0WU63_9PEZI</name>
<dbReference type="SUPFAM" id="SSF57850">
    <property type="entry name" value="RING/U-box"/>
    <property type="match status" value="1"/>
</dbReference>
<dbReference type="EMBL" id="JAUTXT010000005">
    <property type="protein sequence ID" value="KAK3677863.1"/>
    <property type="molecule type" value="Genomic_DNA"/>
</dbReference>
<reference evidence="1" key="1">
    <citation type="submission" date="2023-07" db="EMBL/GenBank/DDBJ databases">
        <title>Black Yeasts Isolated from many extreme environments.</title>
        <authorList>
            <person name="Coleine C."/>
            <person name="Stajich J.E."/>
            <person name="Selbmann L."/>
        </authorList>
    </citation>
    <scope>NUCLEOTIDE SEQUENCE</scope>
    <source>
        <strain evidence="1">CCFEE 5485</strain>
    </source>
</reference>
<evidence type="ECO:0008006" key="3">
    <source>
        <dbReference type="Google" id="ProtNLM"/>
    </source>
</evidence>
<organism evidence="1 2">
    <name type="scientific">Recurvomyces mirabilis</name>
    <dbReference type="NCBI Taxonomy" id="574656"/>
    <lineage>
        <taxon>Eukaryota</taxon>
        <taxon>Fungi</taxon>
        <taxon>Dikarya</taxon>
        <taxon>Ascomycota</taxon>
        <taxon>Pezizomycotina</taxon>
        <taxon>Dothideomycetes</taxon>
        <taxon>Dothideomycetidae</taxon>
        <taxon>Mycosphaerellales</taxon>
        <taxon>Teratosphaeriaceae</taxon>
        <taxon>Recurvomyces</taxon>
    </lineage>
</organism>